<gene>
    <name evidence="7" type="ORF">ENQ20_17435</name>
</gene>
<name>A0A7C1JZP5_9CHLR</name>
<keyword evidence="5 6" id="KW-0472">Membrane</keyword>
<keyword evidence="4 6" id="KW-1133">Transmembrane helix</keyword>
<keyword evidence="2" id="KW-1003">Cell membrane</keyword>
<dbReference type="Pfam" id="PF01943">
    <property type="entry name" value="Polysacc_synt"/>
    <property type="match status" value="1"/>
</dbReference>
<feature type="transmembrane region" description="Helical" evidence="6">
    <location>
        <begin position="166"/>
        <end position="187"/>
    </location>
</feature>
<feature type="transmembrane region" description="Helical" evidence="6">
    <location>
        <begin position="441"/>
        <end position="462"/>
    </location>
</feature>
<dbReference type="EMBL" id="DSMG01000179">
    <property type="protein sequence ID" value="HDX33250.1"/>
    <property type="molecule type" value="Genomic_DNA"/>
</dbReference>
<evidence type="ECO:0008006" key="8">
    <source>
        <dbReference type="Google" id="ProtNLM"/>
    </source>
</evidence>
<feature type="transmembrane region" description="Helical" evidence="6">
    <location>
        <begin position="226"/>
        <end position="247"/>
    </location>
</feature>
<dbReference type="InterPro" id="IPR050833">
    <property type="entry name" value="Poly_Biosynth_Transport"/>
</dbReference>
<dbReference type="GO" id="GO:0005886">
    <property type="term" value="C:plasma membrane"/>
    <property type="evidence" value="ECO:0007669"/>
    <property type="project" value="UniProtKB-SubCell"/>
</dbReference>
<feature type="transmembrane region" description="Helical" evidence="6">
    <location>
        <begin position="267"/>
        <end position="284"/>
    </location>
</feature>
<dbReference type="AlphaFoldDB" id="A0A7C1JZP5"/>
<evidence type="ECO:0000256" key="6">
    <source>
        <dbReference type="SAM" id="Phobius"/>
    </source>
</evidence>
<evidence type="ECO:0000256" key="3">
    <source>
        <dbReference type="ARBA" id="ARBA00022692"/>
    </source>
</evidence>
<evidence type="ECO:0000256" key="5">
    <source>
        <dbReference type="ARBA" id="ARBA00023136"/>
    </source>
</evidence>
<feature type="transmembrane region" description="Helical" evidence="6">
    <location>
        <begin position="474"/>
        <end position="495"/>
    </location>
</feature>
<feature type="transmembrane region" description="Helical" evidence="6">
    <location>
        <begin position="134"/>
        <end position="160"/>
    </location>
</feature>
<comment type="caution">
    <text evidence="7">The sequence shown here is derived from an EMBL/GenBank/DDBJ whole genome shotgun (WGS) entry which is preliminary data.</text>
</comment>
<feature type="transmembrane region" description="Helical" evidence="6">
    <location>
        <begin position="414"/>
        <end position="435"/>
    </location>
</feature>
<reference evidence="7" key="1">
    <citation type="journal article" date="2020" name="mSystems">
        <title>Genome- and Community-Level Interaction Insights into Carbon Utilization and Element Cycling Functions of Hydrothermarchaeota in Hydrothermal Sediment.</title>
        <authorList>
            <person name="Zhou Z."/>
            <person name="Liu Y."/>
            <person name="Xu W."/>
            <person name="Pan J."/>
            <person name="Luo Z.H."/>
            <person name="Li M."/>
        </authorList>
    </citation>
    <scope>NUCLEOTIDE SEQUENCE [LARGE SCALE GENOMIC DNA]</scope>
    <source>
        <strain evidence="7">SpSt-289</strain>
    </source>
</reference>
<dbReference type="PANTHER" id="PTHR30250:SF26">
    <property type="entry name" value="PSMA PROTEIN"/>
    <property type="match status" value="1"/>
</dbReference>
<dbReference type="PANTHER" id="PTHR30250">
    <property type="entry name" value="PST FAMILY PREDICTED COLANIC ACID TRANSPORTER"/>
    <property type="match status" value="1"/>
</dbReference>
<comment type="subcellular location">
    <subcellularLocation>
        <location evidence="1">Cell membrane</location>
        <topology evidence="1">Multi-pass membrane protein</topology>
    </subcellularLocation>
</comment>
<dbReference type="InterPro" id="IPR002797">
    <property type="entry name" value="Polysacc_synth"/>
</dbReference>
<feature type="transmembrane region" description="Helical" evidence="6">
    <location>
        <begin position="350"/>
        <end position="375"/>
    </location>
</feature>
<protein>
    <recommendedName>
        <fullName evidence="8">Flippase</fullName>
    </recommendedName>
</protein>
<keyword evidence="3 6" id="KW-0812">Transmembrane</keyword>
<evidence type="ECO:0000313" key="7">
    <source>
        <dbReference type="EMBL" id="HDX33250.1"/>
    </source>
</evidence>
<evidence type="ECO:0000256" key="1">
    <source>
        <dbReference type="ARBA" id="ARBA00004651"/>
    </source>
</evidence>
<feature type="transmembrane region" description="Helical" evidence="6">
    <location>
        <begin position="290"/>
        <end position="311"/>
    </location>
</feature>
<sequence>MGVGAGWPAGADAVCLASTAVSVGEPAQVSADRSRTAIIHDMVQPASSTSPDSGVAHPGRRVLINTGALTGASLWRILISFVLQVLIARRLGVEGLGHYTIALAYLNVSQVISEFGLPALLVRDLAQNPTHRRAYFRWLLGVQLLTGLLVWLVLIGFSFALPFAPVTAASLWLVGASLPLYAVTSATQTLFQAGERMELVMGVEVTINTLILLISLAVLWLGGDELALIGVIIITQAISAILCLALLRRSRLLTAPQESIPILPRALLRQTMPFFGLALSDVLLQRLDILLLGVIAGPATTGIYSAAYNIVRVLMKLIQSFWRALYPTLSRLQRHAPDRYVRLQVLSLRFGLLAILPAAAISFGVAAGLLQTLFGGEYGASAQVYRALVWAAPLFLVEMYVITILMIERHLRASLWISAAHIVTTLILLPGMTLVGSATGAGLAVVLAGATGALLGIWVLHIHQLLPFVNKKSSILFAAMLAGWLGAVLPFPWVLNVMLSAVAYATLCWVTGVLTPGDLTTLRRILLNRLSE</sequence>
<organism evidence="7">
    <name type="scientific">Caldilinea aerophila</name>
    <dbReference type="NCBI Taxonomy" id="133453"/>
    <lineage>
        <taxon>Bacteria</taxon>
        <taxon>Bacillati</taxon>
        <taxon>Chloroflexota</taxon>
        <taxon>Caldilineae</taxon>
        <taxon>Caldilineales</taxon>
        <taxon>Caldilineaceae</taxon>
        <taxon>Caldilinea</taxon>
    </lineage>
</organism>
<feature type="transmembrane region" description="Helical" evidence="6">
    <location>
        <begin position="387"/>
        <end position="407"/>
    </location>
</feature>
<proteinExistence type="predicted"/>
<feature type="transmembrane region" description="Helical" evidence="6">
    <location>
        <begin position="199"/>
        <end position="220"/>
    </location>
</feature>
<accession>A0A7C1JZP5</accession>
<evidence type="ECO:0000256" key="4">
    <source>
        <dbReference type="ARBA" id="ARBA00022989"/>
    </source>
</evidence>
<evidence type="ECO:0000256" key="2">
    <source>
        <dbReference type="ARBA" id="ARBA00022475"/>
    </source>
</evidence>